<evidence type="ECO:0000256" key="1">
    <source>
        <dbReference type="SAM" id="MobiDB-lite"/>
    </source>
</evidence>
<dbReference type="Proteomes" id="UP000693946">
    <property type="component" value="Unassembled WGS sequence"/>
</dbReference>
<reference evidence="2 3" key="1">
    <citation type="journal article" date="2021" name="Sci. Rep.">
        <title>Chromosome anchoring in Senegalese sole (Solea senegalensis) reveals sex-associated markers and genome rearrangements in flatfish.</title>
        <authorList>
            <person name="Guerrero-Cozar I."/>
            <person name="Gomez-Garrido J."/>
            <person name="Berbel C."/>
            <person name="Martinez-Blanch J.F."/>
            <person name="Alioto T."/>
            <person name="Claros M.G."/>
            <person name="Gagnaire P.A."/>
            <person name="Manchado M."/>
        </authorList>
    </citation>
    <scope>NUCLEOTIDE SEQUENCE [LARGE SCALE GENOMIC DNA]</scope>
    <source>
        <strain evidence="2">Sse05_10M</strain>
    </source>
</reference>
<evidence type="ECO:0000313" key="3">
    <source>
        <dbReference type="Proteomes" id="UP000693946"/>
    </source>
</evidence>
<sequence>MELAPASRISKRDKTESVRHEGQRLRQREEAGEHGRQHRPSEHRDPARPQVPPAALELSCQSCRNAKREDDGRPV</sequence>
<feature type="region of interest" description="Disordered" evidence="1">
    <location>
        <begin position="1"/>
        <end position="75"/>
    </location>
</feature>
<evidence type="ECO:0000313" key="2">
    <source>
        <dbReference type="EMBL" id="KAG7455722.1"/>
    </source>
</evidence>
<name>A0AAV6PBA1_SOLSE</name>
<comment type="caution">
    <text evidence="2">The sequence shown here is derived from an EMBL/GenBank/DDBJ whole genome shotgun (WGS) entry which is preliminary data.</text>
</comment>
<dbReference type="EMBL" id="JAGKHQ010001478">
    <property type="protein sequence ID" value="KAG7455722.1"/>
    <property type="molecule type" value="Genomic_DNA"/>
</dbReference>
<keyword evidence="3" id="KW-1185">Reference proteome</keyword>
<feature type="compositionally biased region" description="Basic and acidic residues" evidence="1">
    <location>
        <begin position="66"/>
        <end position="75"/>
    </location>
</feature>
<feature type="compositionally biased region" description="Basic and acidic residues" evidence="1">
    <location>
        <begin position="10"/>
        <end position="47"/>
    </location>
</feature>
<proteinExistence type="predicted"/>
<organism evidence="2 3">
    <name type="scientific">Solea senegalensis</name>
    <name type="common">Senegalese sole</name>
    <dbReference type="NCBI Taxonomy" id="28829"/>
    <lineage>
        <taxon>Eukaryota</taxon>
        <taxon>Metazoa</taxon>
        <taxon>Chordata</taxon>
        <taxon>Craniata</taxon>
        <taxon>Vertebrata</taxon>
        <taxon>Euteleostomi</taxon>
        <taxon>Actinopterygii</taxon>
        <taxon>Neopterygii</taxon>
        <taxon>Teleostei</taxon>
        <taxon>Neoteleostei</taxon>
        <taxon>Acanthomorphata</taxon>
        <taxon>Carangaria</taxon>
        <taxon>Pleuronectiformes</taxon>
        <taxon>Pleuronectoidei</taxon>
        <taxon>Soleidae</taxon>
        <taxon>Solea</taxon>
    </lineage>
</organism>
<gene>
    <name evidence="2" type="ORF">JOB18_031546</name>
</gene>
<accession>A0AAV6PBA1</accession>
<dbReference type="AlphaFoldDB" id="A0AAV6PBA1"/>
<protein>
    <submittedName>
        <fullName evidence="2">Uncharacterized protein</fullName>
    </submittedName>
</protein>